<evidence type="ECO:0000313" key="2">
    <source>
        <dbReference type="EMBL" id="KAF9782865.1"/>
    </source>
</evidence>
<gene>
    <name evidence="2" type="ORF">BJ322DRAFT_180169</name>
</gene>
<accession>A0A9P6L4F4</accession>
<keyword evidence="1" id="KW-0732">Signal</keyword>
<evidence type="ECO:0000313" key="3">
    <source>
        <dbReference type="Proteomes" id="UP000736335"/>
    </source>
</evidence>
<name>A0A9P6L4F4_9AGAM</name>
<proteinExistence type="predicted"/>
<keyword evidence="3" id="KW-1185">Reference proteome</keyword>
<reference evidence="2" key="1">
    <citation type="journal article" date="2020" name="Nat. Commun.">
        <title>Large-scale genome sequencing of mycorrhizal fungi provides insights into the early evolution of symbiotic traits.</title>
        <authorList>
            <person name="Miyauchi S."/>
            <person name="Kiss E."/>
            <person name="Kuo A."/>
            <person name="Drula E."/>
            <person name="Kohler A."/>
            <person name="Sanchez-Garcia M."/>
            <person name="Morin E."/>
            <person name="Andreopoulos B."/>
            <person name="Barry K.W."/>
            <person name="Bonito G."/>
            <person name="Buee M."/>
            <person name="Carver A."/>
            <person name="Chen C."/>
            <person name="Cichocki N."/>
            <person name="Clum A."/>
            <person name="Culley D."/>
            <person name="Crous P.W."/>
            <person name="Fauchery L."/>
            <person name="Girlanda M."/>
            <person name="Hayes R.D."/>
            <person name="Keri Z."/>
            <person name="LaButti K."/>
            <person name="Lipzen A."/>
            <person name="Lombard V."/>
            <person name="Magnuson J."/>
            <person name="Maillard F."/>
            <person name="Murat C."/>
            <person name="Nolan M."/>
            <person name="Ohm R.A."/>
            <person name="Pangilinan J."/>
            <person name="Pereira M.F."/>
            <person name="Perotto S."/>
            <person name="Peter M."/>
            <person name="Pfister S."/>
            <person name="Riley R."/>
            <person name="Sitrit Y."/>
            <person name="Stielow J.B."/>
            <person name="Szollosi G."/>
            <person name="Zifcakova L."/>
            <person name="Stursova M."/>
            <person name="Spatafora J.W."/>
            <person name="Tedersoo L."/>
            <person name="Vaario L.M."/>
            <person name="Yamada A."/>
            <person name="Yan M."/>
            <person name="Wang P."/>
            <person name="Xu J."/>
            <person name="Bruns T."/>
            <person name="Baldrian P."/>
            <person name="Vilgalys R."/>
            <person name="Dunand C."/>
            <person name="Henrissat B."/>
            <person name="Grigoriev I.V."/>
            <person name="Hibbett D."/>
            <person name="Nagy L.G."/>
            <person name="Martin F.M."/>
        </authorList>
    </citation>
    <scope>NUCLEOTIDE SEQUENCE</scope>
    <source>
        <strain evidence="2">UH-Tt-Lm1</strain>
    </source>
</reference>
<evidence type="ECO:0008006" key="4">
    <source>
        <dbReference type="Google" id="ProtNLM"/>
    </source>
</evidence>
<organism evidence="2 3">
    <name type="scientific">Thelephora terrestris</name>
    <dbReference type="NCBI Taxonomy" id="56493"/>
    <lineage>
        <taxon>Eukaryota</taxon>
        <taxon>Fungi</taxon>
        <taxon>Dikarya</taxon>
        <taxon>Basidiomycota</taxon>
        <taxon>Agaricomycotina</taxon>
        <taxon>Agaricomycetes</taxon>
        <taxon>Thelephorales</taxon>
        <taxon>Thelephoraceae</taxon>
        <taxon>Thelephora</taxon>
    </lineage>
</organism>
<dbReference type="EMBL" id="WIUZ02000011">
    <property type="protein sequence ID" value="KAF9782865.1"/>
    <property type="molecule type" value="Genomic_DNA"/>
</dbReference>
<feature type="chain" id="PRO_5040181648" description="Secreted protein" evidence="1">
    <location>
        <begin position="24"/>
        <end position="215"/>
    </location>
</feature>
<feature type="signal peptide" evidence="1">
    <location>
        <begin position="1"/>
        <end position="23"/>
    </location>
</feature>
<comment type="caution">
    <text evidence="2">The sequence shown here is derived from an EMBL/GenBank/DDBJ whole genome shotgun (WGS) entry which is preliminary data.</text>
</comment>
<dbReference type="AlphaFoldDB" id="A0A9P6L4F4"/>
<evidence type="ECO:0000256" key="1">
    <source>
        <dbReference type="SAM" id="SignalP"/>
    </source>
</evidence>
<sequence>MSDLFSFSCVLHVACTFFYSAELAPTGSPVLAVIFTIGAMRKGLSLPPRSFLRWNSGSQFKEGRSNLLVSHRGPGAIMPLRRSRTFEQLAILNDSILTTGILSLSSAFGEERGCNRLESSLEFRGEEDAIGCTRPDPDPTSWTAMRGRREEWPLSCAVTLVMHTLKAEGGADIERTECVRRLAQFRTQRSSCRVNTVRKPTGTVAIVSHVKDGCK</sequence>
<reference evidence="2" key="2">
    <citation type="submission" date="2020-11" db="EMBL/GenBank/DDBJ databases">
        <authorList>
            <consortium name="DOE Joint Genome Institute"/>
            <person name="Kuo A."/>
            <person name="Miyauchi S."/>
            <person name="Kiss E."/>
            <person name="Drula E."/>
            <person name="Kohler A."/>
            <person name="Sanchez-Garcia M."/>
            <person name="Andreopoulos B."/>
            <person name="Barry K.W."/>
            <person name="Bonito G."/>
            <person name="Buee M."/>
            <person name="Carver A."/>
            <person name="Chen C."/>
            <person name="Cichocki N."/>
            <person name="Clum A."/>
            <person name="Culley D."/>
            <person name="Crous P.W."/>
            <person name="Fauchery L."/>
            <person name="Girlanda M."/>
            <person name="Hayes R."/>
            <person name="Keri Z."/>
            <person name="Labutti K."/>
            <person name="Lipzen A."/>
            <person name="Lombard V."/>
            <person name="Magnuson J."/>
            <person name="Maillard F."/>
            <person name="Morin E."/>
            <person name="Murat C."/>
            <person name="Nolan M."/>
            <person name="Ohm R."/>
            <person name="Pangilinan J."/>
            <person name="Pereira M."/>
            <person name="Perotto S."/>
            <person name="Peter M."/>
            <person name="Riley R."/>
            <person name="Sitrit Y."/>
            <person name="Stielow B."/>
            <person name="Szollosi G."/>
            <person name="Zifcakova L."/>
            <person name="Stursova M."/>
            <person name="Spatafora J.W."/>
            <person name="Tedersoo L."/>
            <person name="Vaario L.-M."/>
            <person name="Yamada A."/>
            <person name="Yan M."/>
            <person name="Wang P."/>
            <person name="Xu J."/>
            <person name="Bruns T."/>
            <person name="Baldrian P."/>
            <person name="Vilgalys R."/>
            <person name="Henrissat B."/>
            <person name="Grigoriev I.V."/>
            <person name="Hibbett D."/>
            <person name="Nagy L.G."/>
            <person name="Martin F.M."/>
        </authorList>
    </citation>
    <scope>NUCLEOTIDE SEQUENCE</scope>
    <source>
        <strain evidence="2">UH-Tt-Lm1</strain>
    </source>
</reference>
<dbReference type="Proteomes" id="UP000736335">
    <property type="component" value="Unassembled WGS sequence"/>
</dbReference>
<protein>
    <recommendedName>
        <fullName evidence="4">Secreted protein</fullName>
    </recommendedName>
</protein>